<evidence type="ECO:0000313" key="2">
    <source>
        <dbReference type="EMBL" id="SEK36767.1"/>
    </source>
</evidence>
<dbReference type="STRING" id="407022.SAMN05661044_00066"/>
<accession>A0A1H7GGW8</accession>
<feature type="signal peptide" evidence="1">
    <location>
        <begin position="1"/>
        <end position="25"/>
    </location>
</feature>
<gene>
    <name evidence="2" type="ORF">SAMN05661044_00066</name>
</gene>
<feature type="chain" id="PRO_5011610918" description="Alpha/beta hydrolase family protein" evidence="1">
    <location>
        <begin position="26"/>
        <end position="529"/>
    </location>
</feature>
<dbReference type="AlphaFoldDB" id="A0A1H7GGW8"/>
<protein>
    <recommendedName>
        <fullName evidence="4">Alpha/beta hydrolase family protein</fullName>
    </recommendedName>
</protein>
<name>A0A1H7GGW8_OLID1</name>
<proteinExistence type="predicted"/>
<evidence type="ECO:0000256" key="1">
    <source>
        <dbReference type="SAM" id="SignalP"/>
    </source>
</evidence>
<sequence length="529" mass="60110">MQSYLKKVLALFVVLQMLFSGYITAAQSVWQWSVPVKNVDGSSIPHTEAFLWIPENCKKVNAFILVQHNMTEEGILENRTFREKLSKLGIAEIWLTNQISINYEDPILANKILQQILLDLGNKSGYNELATVPIIPMGHSAMATFPWNFALANPERTFAIISLKGDAPTTNLTGSGRPNIDWGDRNIAGIPGVMIMGEYEFWEDRRTPGFNYLKKNPNTTPLTFYADAGRGHFDATASLITFLGDYIEQAYKQRVGRSSLILKPIILESGVLMDVWRKDSLPQYPATAYELYKGDRFKASWVFNKQMAGKIENNYQRSRFKKVRELGFQLQGKPVEKQQTHANYHLDFIPESDGLTFHVKAIDVSGDREEVTLDRICGPFMKLNDTTFRIQFDKIGMNNPKRSNDLWFLAHVDTDNIYKYAVQQANMRIPMKNEEGNVQEIDFTTITDVTLGAKTVSLHATSSQQLPVSFYVKSGPAYIENGKLHFTKVPPRTKFPIAVEVVAWQYGIATESLKVKTAEPVFQTFYIQR</sequence>
<keyword evidence="1" id="KW-0732">Signal</keyword>
<dbReference type="RefSeq" id="WP_093316407.1">
    <property type="nucleotide sequence ID" value="NZ_FOAF01000001.1"/>
</dbReference>
<evidence type="ECO:0000313" key="3">
    <source>
        <dbReference type="Proteomes" id="UP000199421"/>
    </source>
</evidence>
<evidence type="ECO:0008006" key="4">
    <source>
        <dbReference type="Google" id="ProtNLM"/>
    </source>
</evidence>
<reference evidence="3" key="1">
    <citation type="submission" date="2016-10" db="EMBL/GenBank/DDBJ databases">
        <authorList>
            <person name="Varghese N."/>
            <person name="Submissions S."/>
        </authorList>
    </citation>
    <scope>NUCLEOTIDE SEQUENCE [LARGE SCALE GENOMIC DNA]</scope>
    <source>
        <strain evidence="3">DSM 18733</strain>
    </source>
</reference>
<dbReference type="OrthoDB" id="994689at2"/>
<dbReference type="EMBL" id="FOAF01000001">
    <property type="protein sequence ID" value="SEK36767.1"/>
    <property type="molecule type" value="Genomic_DNA"/>
</dbReference>
<keyword evidence="3" id="KW-1185">Reference proteome</keyword>
<organism evidence="2 3">
    <name type="scientific">Olivibacter domesticus</name>
    <name type="common">Pseudosphingobacterium domesticum</name>
    <dbReference type="NCBI Taxonomy" id="407022"/>
    <lineage>
        <taxon>Bacteria</taxon>
        <taxon>Pseudomonadati</taxon>
        <taxon>Bacteroidota</taxon>
        <taxon>Sphingobacteriia</taxon>
        <taxon>Sphingobacteriales</taxon>
        <taxon>Sphingobacteriaceae</taxon>
        <taxon>Olivibacter</taxon>
    </lineage>
</organism>
<dbReference type="Proteomes" id="UP000199421">
    <property type="component" value="Unassembled WGS sequence"/>
</dbReference>